<dbReference type="Proteomes" id="UP001280121">
    <property type="component" value="Unassembled WGS sequence"/>
</dbReference>
<gene>
    <name evidence="2" type="ORF">Ddye_026056</name>
</gene>
<feature type="signal peptide" evidence="1">
    <location>
        <begin position="1"/>
        <end position="32"/>
    </location>
</feature>
<keyword evidence="1" id="KW-0732">Signal</keyword>
<accession>A0AAD9TLJ6</accession>
<feature type="chain" id="PRO_5042254057" evidence="1">
    <location>
        <begin position="33"/>
        <end position="71"/>
    </location>
</feature>
<sequence>MATGLFRNNLRFHCNICLLFLCLLSMVDKMNGKAQKKAAGLLSRQTHKSSLKAQLRITQLNEKAPPSNHEL</sequence>
<dbReference type="AlphaFoldDB" id="A0AAD9TLJ6"/>
<organism evidence="2 3">
    <name type="scientific">Dipteronia dyeriana</name>
    <dbReference type="NCBI Taxonomy" id="168575"/>
    <lineage>
        <taxon>Eukaryota</taxon>
        <taxon>Viridiplantae</taxon>
        <taxon>Streptophyta</taxon>
        <taxon>Embryophyta</taxon>
        <taxon>Tracheophyta</taxon>
        <taxon>Spermatophyta</taxon>
        <taxon>Magnoliopsida</taxon>
        <taxon>eudicotyledons</taxon>
        <taxon>Gunneridae</taxon>
        <taxon>Pentapetalae</taxon>
        <taxon>rosids</taxon>
        <taxon>malvids</taxon>
        <taxon>Sapindales</taxon>
        <taxon>Sapindaceae</taxon>
        <taxon>Hippocastanoideae</taxon>
        <taxon>Acereae</taxon>
        <taxon>Dipteronia</taxon>
    </lineage>
</organism>
<protein>
    <submittedName>
        <fullName evidence="2">Uncharacterized protein</fullName>
    </submittedName>
</protein>
<proteinExistence type="predicted"/>
<dbReference type="EMBL" id="JANJYI010000008">
    <property type="protein sequence ID" value="KAK2638261.1"/>
    <property type="molecule type" value="Genomic_DNA"/>
</dbReference>
<evidence type="ECO:0000256" key="1">
    <source>
        <dbReference type="SAM" id="SignalP"/>
    </source>
</evidence>
<keyword evidence="3" id="KW-1185">Reference proteome</keyword>
<evidence type="ECO:0000313" key="2">
    <source>
        <dbReference type="EMBL" id="KAK2638261.1"/>
    </source>
</evidence>
<comment type="caution">
    <text evidence="2">The sequence shown here is derived from an EMBL/GenBank/DDBJ whole genome shotgun (WGS) entry which is preliminary data.</text>
</comment>
<evidence type="ECO:0000313" key="3">
    <source>
        <dbReference type="Proteomes" id="UP001280121"/>
    </source>
</evidence>
<name>A0AAD9TLJ6_9ROSI</name>
<reference evidence="2" key="1">
    <citation type="journal article" date="2023" name="Plant J.">
        <title>Genome sequences and population genomics provide insights into the demographic history, inbreeding, and mutation load of two 'living fossil' tree species of Dipteronia.</title>
        <authorList>
            <person name="Feng Y."/>
            <person name="Comes H.P."/>
            <person name="Chen J."/>
            <person name="Zhu S."/>
            <person name="Lu R."/>
            <person name="Zhang X."/>
            <person name="Li P."/>
            <person name="Qiu J."/>
            <person name="Olsen K.M."/>
            <person name="Qiu Y."/>
        </authorList>
    </citation>
    <scope>NUCLEOTIDE SEQUENCE</scope>
    <source>
        <strain evidence="2">KIB01</strain>
    </source>
</reference>